<keyword evidence="4" id="KW-1185">Reference proteome</keyword>
<gene>
    <name evidence="3" type="ORF">QNI19_27790</name>
</gene>
<sequence length="191" mass="21980">MKKLILTIGVVLIACLMSNAQHAELMMFSGEIKVDKLEKDEVYKHLSAWQQEYMPKETIRESDRGAGEIKGTSYLVYNSNVHAASEVTKGFILFDFKFVAIEDGFRYQITNFRHEGKIRFHTILMTPSFPYKINAVEKPWYDLVWKDIRTQITQQTPKMVASVKETIEKAALLARNENEAKDSLLTQIGNE</sequence>
<protein>
    <submittedName>
        <fullName evidence="3">DUF4468 domain-containing protein</fullName>
    </submittedName>
</protein>
<proteinExistence type="predicted"/>
<feature type="domain" description="DUF4468" evidence="2">
    <location>
        <begin position="28"/>
        <end position="114"/>
    </location>
</feature>
<accession>A0ABT7CSN1</accession>
<evidence type="ECO:0000259" key="2">
    <source>
        <dbReference type="Pfam" id="PF14730"/>
    </source>
</evidence>
<dbReference type="Proteomes" id="UP001228581">
    <property type="component" value="Unassembled WGS sequence"/>
</dbReference>
<dbReference type="EMBL" id="JASJOT010000025">
    <property type="protein sequence ID" value="MDJ1496768.1"/>
    <property type="molecule type" value="Genomic_DNA"/>
</dbReference>
<organism evidence="3 4">
    <name type="scientific">Xanthocytophaga flava</name>
    <dbReference type="NCBI Taxonomy" id="3048013"/>
    <lineage>
        <taxon>Bacteria</taxon>
        <taxon>Pseudomonadati</taxon>
        <taxon>Bacteroidota</taxon>
        <taxon>Cytophagia</taxon>
        <taxon>Cytophagales</taxon>
        <taxon>Rhodocytophagaceae</taxon>
        <taxon>Xanthocytophaga</taxon>
    </lineage>
</organism>
<dbReference type="Gene3D" id="3.30.530.80">
    <property type="match status" value="1"/>
</dbReference>
<name>A0ABT7CSN1_9BACT</name>
<feature type="signal peptide" evidence="1">
    <location>
        <begin position="1"/>
        <end position="23"/>
    </location>
</feature>
<reference evidence="3 4" key="1">
    <citation type="submission" date="2023-05" db="EMBL/GenBank/DDBJ databases">
        <authorList>
            <person name="Zhang X."/>
        </authorList>
    </citation>
    <scope>NUCLEOTIDE SEQUENCE [LARGE SCALE GENOMIC DNA]</scope>
    <source>
        <strain evidence="3 4">DM2B3-1</strain>
    </source>
</reference>
<feature type="chain" id="PRO_5045448338" evidence="1">
    <location>
        <begin position="24"/>
        <end position="191"/>
    </location>
</feature>
<evidence type="ECO:0000256" key="1">
    <source>
        <dbReference type="SAM" id="SignalP"/>
    </source>
</evidence>
<comment type="caution">
    <text evidence="3">The sequence shown here is derived from an EMBL/GenBank/DDBJ whole genome shotgun (WGS) entry which is preliminary data.</text>
</comment>
<dbReference type="RefSeq" id="WP_314001817.1">
    <property type="nucleotide sequence ID" value="NZ_JASJOR010000021.1"/>
</dbReference>
<dbReference type="PROSITE" id="PS51257">
    <property type="entry name" value="PROKAR_LIPOPROTEIN"/>
    <property type="match status" value="1"/>
</dbReference>
<keyword evidence="1" id="KW-0732">Signal</keyword>
<evidence type="ECO:0000313" key="3">
    <source>
        <dbReference type="EMBL" id="MDJ1496768.1"/>
    </source>
</evidence>
<dbReference type="Pfam" id="PF14730">
    <property type="entry name" value="DUF4468"/>
    <property type="match status" value="1"/>
</dbReference>
<evidence type="ECO:0000313" key="4">
    <source>
        <dbReference type="Proteomes" id="UP001228581"/>
    </source>
</evidence>
<dbReference type="InterPro" id="IPR027823">
    <property type="entry name" value="DUF4468"/>
</dbReference>